<feature type="domain" description="ATPase dynein-related AAA" evidence="1">
    <location>
        <begin position="246"/>
        <end position="400"/>
    </location>
</feature>
<dbReference type="InterPro" id="IPR011704">
    <property type="entry name" value="ATPase_dyneun-rel_AAA"/>
</dbReference>
<dbReference type="InterPro" id="IPR052934">
    <property type="entry name" value="Methyl-DNA_Rec/Restrict_Enz"/>
</dbReference>
<evidence type="ECO:0000313" key="2">
    <source>
        <dbReference type="EMBL" id="MBO0449080.1"/>
    </source>
</evidence>
<reference evidence="2 3" key="1">
    <citation type="submission" date="2021-03" db="EMBL/GenBank/DDBJ databases">
        <title>Enterococcal diversity collection.</title>
        <authorList>
            <person name="Gilmore M.S."/>
            <person name="Schwartzman J."/>
            <person name="Van Tyne D."/>
            <person name="Martin M."/>
            <person name="Earl A.M."/>
            <person name="Manson A.L."/>
            <person name="Straub T."/>
            <person name="Salamzade R."/>
            <person name="Saavedra J."/>
            <person name="Lebreton F."/>
            <person name="Prichula J."/>
            <person name="Schaufler K."/>
            <person name="Gaca A."/>
            <person name="Sgardioli B."/>
            <person name="Wagenaar J."/>
            <person name="Strong T."/>
        </authorList>
    </citation>
    <scope>NUCLEOTIDE SEQUENCE [LARGE SCALE GENOMIC DNA]</scope>
    <source>
        <strain evidence="2 3">MJM12</strain>
    </source>
</reference>
<name>A0ABS3H6J1_9ENTE</name>
<dbReference type="Proteomes" id="UP000664256">
    <property type="component" value="Unassembled WGS sequence"/>
</dbReference>
<dbReference type="PANTHER" id="PTHR37291:SF1">
    <property type="entry name" value="TYPE IV METHYL-DIRECTED RESTRICTION ENZYME ECOKMCRB SUBUNIT"/>
    <property type="match status" value="1"/>
</dbReference>
<proteinExistence type="predicted"/>
<dbReference type="InterPro" id="IPR027417">
    <property type="entry name" value="P-loop_NTPase"/>
</dbReference>
<dbReference type="EMBL" id="JAFLVT010000008">
    <property type="protein sequence ID" value="MBO0449080.1"/>
    <property type="molecule type" value="Genomic_DNA"/>
</dbReference>
<protein>
    <submittedName>
        <fullName evidence="2">AAA family ATPase</fullName>
    </submittedName>
</protein>
<accession>A0ABS3H6J1</accession>
<dbReference type="RefSeq" id="WP_206903244.1">
    <property type="nucleotide sequence ID" value="NZ_JAFLVT010000008.1"/>
</dbReference>
<keyword evidence="3" id="KW-1185">Reference proteome</keyword>
<organism evidence="2 3">
    <name type="scientific">Candidatus Enterococcus myersii</name>
    <dbReference type="NCBI Taxonomy" id="2815322"/>
    <lineage>
        <taxon>Bacteria</taxon>
        <taxon>Bacillati</taxon>
        <taxon>Bacillota</taxon>
        <taxon>Bacilli</taxon>
        <taxon>Lactobacillales</taxon>
        <taxon>Enterococcaceae</taxon>
        <taxon>Enterococcus</taxon>
    </lineage>
</organism>
<sequence length="495" mass="56999">MSKKEKLIEEMEKILKDLGAQTRGNKLYVLREAVHEDLTVDGKRKQNFIGFIRAGQAESGPYAGLSLKVNPGINHYRISLDIGSLGFGDDYQLAATPGVKRKFMRLQKDLMNYAKEKSSGNDAANFPLKCFCAVDFTDDSEKQYLKSLEAEYVDDKIDSHTQDLFVVMVEEPNFDVMENKQEWEKEIFWRVFKAVAAVYAEVRNWPNTKAQKKTATDYLEAIRLKKDNTIDEITEVKNLLEKRKYVVLQGAPGTGKTRLTGKLREDFSDYVFTQFHAETSYSDFIGGYQPSVLGDNVVYRYENGPLLQAIKKAQEKSNEKVLLIIDEINRANLSNVLGEAFYLFEKSDEDTRAEISLGKQTDGQPEFSIKQLPENLYVVATMNTSDRSLAVVDFALRRRFMWYTLFPQSLPNNTFHLEQFNKINEIFEMYASSEELLLQPGQSYFIADSEEEMKERIEYELLPLIKEYLNLGFLTNAADHFNQFFIEEIDQTIDL</sequence>
<dbReference type="Gene3D" id="3.40.50.300">
    <property type="entry name" value="P-loop containing nucleotide triphosphate hydrolases"/>
    <property type="match status" value="1"/>
</dbReference>
<dbReference type="SUPFAM" id="SSF52540">
    <property type="entry name" value="P-loop containing nucleoside triphosphate hydrolases"/>
    <property type="match status" value="1"/>
</dbReference>
<dbReference type="PANTHER" id="PTHR37291">
    <property type="entry name" value="5-METHYLCYTOSINE-SPECIFIC RESTRICTION ENZYME B"/>
    <property type="match status" value="1"/>
</dbReference>
<dbReference type="Pfam" id="PF07728">
    <property type="entry name" value="AAA_5"/>
    <property type="match status" value="1"/>
</dbReference>
<gene>
    <name evidence="2" type="ORF">JZO76_05970</name>
</gene>
<evidence type="ECO:0000313" key="3">
    <source>
        <dbReference type="Proteomes" id="UP000664256"/>
    </source>
</evidence>
<evidence type="ECO:0000259" key="1">
    <source>
        <dbReference type="Pfam" id="PF07728"/>
    </source>
</evidence>
<comment type="caution">
    <text evidence="2">The sequence shown here is derived from an EMBL/GenBank/DDBJ whole genome shotgun (WGS) entry which is preliminary data.</text>
</comment>